<dbReference type="InterPro" id="IPR036291">
    <property type="entry name" value="NAD(P)-bd_dom_sf"/>
</dbReference>
<dbReference type="InterPro" id="IPR005097">
    <property type="entry name" value="Sacchrp_dh_NADP-bd"/>
</dbReference>
<dbReference type="PANTHER" id="PTHR12286">
    <property type="entry name" value="SACCHAROPINE DEHYDROGENASE-LIKE OXIDOREDUCTASE"/>
    <property type="match status" value="1"/>
</dbReference>
<proteinExistence type="predicted"/>
<dbReference type="SUPFAM" id="SSF51735">
    <property type="entry name" value="NAD(P)-binding Rossmann-fold domains"/>
    <property type="match status" value="1"/>
</dbReference>
<dbReference type="InterPro" id="IPR051276">
    <property type="entry name" value="Saccharopine_DH-like_oxidrdct"/>
</dbReference>
<dbReference type="PANTHER" id="PTHR12286:SF5">
    <property type="entry name" value="SACCHAROPINE DEHYDROGENASE-LIKE OXIDOREDUCTASE"/>
    <property type="match status" value="1"/>
</dbReference>
<dbReference type="EMBL" id="MSIE01000066">
    <property type="protein sequence ID" value="OLF11802.1"/>
    <property type="molecule type" value="Genomic_DNA"/>
</dbReference>
<reference evidence="2 3" key="1">
    <citation type="submission" date="2016-12" db="EMBL/GenBank/DDBJ databases">
        <title>The draft genome sequence of Actinophytocola sp. 11-183.</title>
        <authorList>
            <person name="Wang W."/>
            <person name="Yuan L."/>
        </authorList>
    </citation>
    <scope>NUCLEOTIDE SEQUENCE [LARGE SCALE GENOMIC DNA]</scope>
    <source>
        <strain evidence="2 3">11-183</strain>
    </source>
</reference>
<sequence>MSVGREFDVVLFGATGFTGGLTAEYLAAEAPAGCRWAVAGRNPAKLEGLRERLALVNPECAKLELLVADVTDERALRDVVGRARVVATTIGPYTDHGEPLVSACAEEGTDYLDLTGEPEFVDRMYLGYHARAVSSGARLVHCCGFDSIPADLGAYFTVQQLPEDVPLRVQGYMSASGTWSAGTLHSALAAFSRVRTMASTAARRRHLEGRPVDRRIRGIKGRPRYEKTVGSWVLPAPLVDPQIVLRSARALPRYGPDFGYGHHIAVPSLPVAAGIAGGLGGVVLLAQVPPVRRFLAGRMQSGEGPSEERRAKSWFRMRFVGEGGGRQVLTEVSGGDPGYGETARMLGESALCLAFDNLPATCGQVTTAVAMGDALIGRLRRAGLSFRVAAERGMEGE</sequence>
<dbReference type="Gene3D" id="3.40.50.720">
    <property type="entry name" value="NAD(P)-binding Rossmann-like Domain"/>
    <property type="match status" value="1"/>
</dbReference>
<dbReference type="OrthoDB" id="4369409at2"/>
<dbReference type="Proteomes" id="UP000185596">
    <property type="component" value="Unassembled WGS sequence"/>
</dbReference>
<keyword evidence="3" id="KW-1185">Reference proteome</keyword>
<accession>A0A1Q8CBV9</accession>
<comment type="caution">
    <text evidence="2">The sequence shown here is derived from an EMBL/GenBank/DDBJ whole genome shotgun (WGS) entry which is preliminary data.</text>
</comment>
<gene>
    <name evidence="2" type="ORF">BU204_30065</name>
</gene>
<dbReference type="RefSeq" id="WP_075129161.1">
    <property type="nucleotide sequence ID" value="NZ_MSIE01000066.1"/>
</dbReference>
<protein>
    <submittedName>
        <fullName evidence="2">Saccharopine dehydrogenase</fullName>
    </submittedName>
</protein>
<organism evidence="2 3">
    <name type="scientific">Actinophytocola xanthii</name>
    <dbReference type="NCBI Taxonomy" id="1912961"/>
    <lineage>
        <taxon>Bacteria</taxon>
        <taxon>Bacillati</taxon>
        <taxon>Actinomycetota</taxon>
        <taxon>Actinomycetes</taxon>
        <taxon>Pseudonocardiales</taxon>
        <taxon>Pseudonocardiaceae</taxon>
    </lineage>
</organism>
<dbReference type="AlphaFoldDB" id="A0A1Q8CBV9"/>
<evidence type="ECO:0000259" key="1">
    <source>
        <dbReference type="Pfam" id="PF03435"/>
    </source>
</evidence>
<dbReference type="Pfam" id="PF03435">
    <property type="entry name" value="Sacchrp_dh_NADP"/>
    <property type="match status" value="1"/>
</dbReference>
<feature type="domain" description="Saccharopine dehydrogenase NADP binding" evidence="1">
    <location>
        <begin position="9"/>
        <end position="137"/>
    </location>
</feature>
<name>A0A1Q8CBV9_9PSEU</name>
<evidence type="ECO:0000313" key="2">
    <source>
        <dbReference type="EMBL" id="OLF11802.1"/>
    </source>
</evidence>
<evidence type="ECO:0000313" key="3">
    <source>
        <dbReference type="Proteomes" id="UP000185596"/>
    </source>
</evidence>
<dbReference type="GO" id="GO:0009247">
    <property type="term" value="P:glycolipid biosynthetic process"/>
    <property type="evidence" value="ECO:0007669"/>
    <property type="project" value="TreeGrafter"/>
</dbReference>
<dbReference type="GO" id="GO:0005886">
    <property type="term" value="C:plasma membrane"/>
    <property type="evidence" value="ECO:0007669"/>
    <property type="project" value="TreeGrafter"/>
</dbReference>
<dbReference type="STRING" id="1912961.BU204_30065"/>